<dbReference type="SMART" id="SM00062">
    <property type="entry name" value="PBPb"/>
    <property type="match status" value="1"/>
</dbReference>
<dbReference type="EMBL" id="CP001843">
    <property type="protein sequence ID" value="AEF86635.1"/>
    <property type="molecule type" value="Genomic_DNA"/>
</dbReference>
<dbReference type="SUPFAM" id="SSF53850">
    <property type="entry name" value="Periplasmic binding protein-like II"/>
    <property type="match status" value="1"/>
</dbReference>
<dbReference type="Proteomes" id="UP000009223">
    <property type="component" value="Chromosome"/>
</dbReference>
<keyword evidence="1" id="KW-0732">Signal</keyword>
<dbReference type="InterPro" id="IPR001638">
    <property type="entry name" value="Solute-binding_3/MltF_N"/>
</dbReference>
<gene>
    <name evidence="3" type="ordered locus">TREPR_3345</name>
</gene>
<dbReference type="PANTHER" id="PTHR35936:SF18">
    <property type="entry name" value="L-CYSTINE-BINDING PROTEIN TCYJ"/>
    <property type="match status" value="1"/>
</dbReference>
<reference evidence="3 4" key="2">
    <citation type="journal article" date="2011" name="ISME J.">
        <title>RNA-seq reveals cooperative metabolic interactions between two termite-gut spirochete species in co-culture.</title>
        <authorList>
            <person name="Rosenthal A.Z."/>
            <person name="Matson E.G."/>
            <person name="Eldar A."/>
            <person name="Leadbetter J.R."/>
        </authorList>
    </citation>
    <scope>NUCLEOTIDE SEQUENCE [LARGE SCALE GENOMIC DNA]</scope>
    <source>
        <strain evidence="4">ATCC BAA-887 / DSM 12427 / ZAS-2</strain>
    </source>
</reference>
<organism evidence="3 4">
    <name type="scientific">Treponema primitia (strain ATCC BAA-887 / DSM 12427 / ZAS-2)</name>
    <dbReference type="NCBI Taxonomy" id="545694"/>
    <lineage>
        <taxon>Bacteria</taxon>
        <taxon>Pseudomonadati</taxon>
        <taxon>Spirochaetota</taxon>
        <taxon>Spirochaetia</taxon>
        <taxon>Spirochaetales</taxon>
        <taxon>Treponemataceae</taxon>
        <taxon>Treponema</taxon>
    </lineage>
</organism>
<name>F5YK72_TREPZ</name>
<dbReference type="eggNOG" id="COG0834">
    <property type="taxonomic scope" value="Bacteria"/>
</dbReference>
<accession>F5YK72</accession>
<dbReference type="HOGENOM" id="CLU_1022855_0_0_12"/>
<reference evidence="4" key="1">
    <citation type="submission" date="2009-12" db="EMBL/GenBank/DDBJ databases">
        <title>Complete sequence of Treponema primitia strain ZAS-2.</title>
        <authorList>
            <person name="Tetu S.G."/>
            <person name="Matson E."/>
            <person name="Ren Q."/>
            <person name="Seshadri R."/>
            <person name="Elbourne L."/>
            <person name="Hassan K.A."/>
            <person name="Durkin A."/>
            <person name="Radune D."/>
            <person name="Mohamoud Y."/>
            <person name="Shay R."/>
            <person name="Jin S."/>
            <person name="Zhang X."/>
            <person name="Lucey K."/>
            <person name="Ballor N.R."/>
            <person name="Ottesen E."/>
            <person name="Rosenthal R."/>
            <person name="Allen A."/>
            <person name="Leadbetter J.R."/>
            <person name="Paulsen I.T."/>
        </authorList>
    </citation>
    <scope>NUCLEOTIDE SEQUENCE [LARGE SCALE GENOMIC DNA]</scope>
    <source>
        <strain evidence="4">ATCC BAA-887 / DSM 12427 / ZAS-2</strain>
    </source>
</reference>
<feature type="domain" description="Solute-binding protein family 3/N-terminal" evidence="2">
    <location>
        <begin position="33"/>
        <end position="266"/>
    </location>
</feature>
<proteinExistence type="predicted"/>
<evidence type="ECO:0000313" key="4">
    <source>
        <dbReference type="Proteomes" id="UP000009223"/>
    </source>
</evidence>
<dbReference type="AlphaFoldDB" id="F5YK72"/>
<protein>
    <recommendedName>
        <fullName evidence="2">Solute-binding protein family 3/N-terminal domain-containing protein</fullName>
    </recommendedName>
</protein>
<evidence type="ECO:0000313" key="3">
    <source>
        <dbReference type="EMBL" id="AEF86635.1"/>
    </source>
</evidence>
<dbReference type="KEGG" id="tpi:TREPR_3345"/>
<dbReference type="Pfam" id="PF00497">
    <property type="entry name" value="SBP_bac_3"/>
    <property type="match status" value="1"/>
</dbReference>
<evidence type="ECO:0000256" key="1">
    <source>
        <dbReference type="ARBA" id="ARBA00022729"/>
    </source>
</evidence>
<dbReference type="PANTHER" id="PTHR35936">
    <property type="entry name" value="MEMBRANE-BOUND LYTIC MUREIN TRANSGLYCOSYLASE F"/>
    <property type="match status" value="1"/>
</dbReference>
<dbReference type="OrthoDB" id="8613538at2"/>
<dbReference type="Gene3D" id="3.40.190.10">
    <property type="entry name" value="Periplasmic binding protein-like II"/>
    <property type="match status" value="2"/>
</dbReference>
<evidence type="ECO:0000259" key="2">
    <source>
        <dbReference type="SMART" id="SM00062"/>
    </source>
</evidence>
<sequence>MKKFLAVGLFFVLLIPVLFGAGEKQKSNAEEIVVYWASGNQYAPYCYVDKSGKDVGYEYEIIAEVDRRLKGYRFEHQVLNGLNVLLNAVDAGTIDLAAHEIAKNEEREKTYDFSVGYNDADTYLSVRPGNPNIKTIADLKPNQSLTAFSPSAQSVYINSYLAENPNAFIPDLISSAEVWFARLTSPDLFSMIGTKDDNFLNALKYENYNLVVNEGAVPVSTSKIHMAFKKNNERSTQIRTAVDEALNAMQADGTIAAIKKRTFDEYVESLSK</sequence>
<keyword evidence="4" id="KW-1185">Reference proteome</keyword>
<dbReference type="RefSeq" id="WP_015706933.1">
    <property type="nucleotide sequence ID" value="NC_015578.1"/>
</dbReference>
<dbReference type="STRING" id="545694.TREPR_3345"/>